<dbReference type="InterPro" id="IPR001647">
    <property type="entry name" value="HTH_TetR"/>
</dbReference>
<name>A0ABT1H0C4_9NOCA</name>
<keyword evidence="5" id="KW-1185">Reference proteome</keyword>
<evidence type="ECO:0000256" key="2">
    <source>
        <dbReference type="PROSITE-ProRule" id="PRU00335"/>
    </source>
</evidence>
<gene>
    <name evidence="4" type="ORF">LX12_001406</name>
</gene>
<evidence type="ECO:0000259" key="3">
    <source>
        <dbReference type="PROSITE" id="PS50977"/>
    </source>
</evidence>
<feature type="domain" description="HTH tetR-type" evidence="3">
    <location>
        <begin position="1"/>
        <end position="55"/>
    </location>
</feature>
<dbReference type="Proteomes" id="UP001205740">
    <property type="component" value="Unassembled WGS sequence"/>
</dbReference>
<accession>A0ABT1H0C4</accession>
<keyword evidence="1 2" id="KW-0238">DNA-binding</keyword>
<dbReference type="EMBL" id="JAMTCG010000002">
    <property type="protein sequence ID" value="MCP2160227.1"/>
    <property type="molecule type" value="Genomic_DNA"/>
</dbReference>
<dbReference type="PANTHER" id="PTHR30055:SF160">
    <property type="entry name" value="TRANSCRIPTIONAL REGULATORY PROTEIN (PROBABLY ASNC-FAMILY)-RELATED"/>
    <property type="match status" value="1"/>
</dbReference>
<organism evidence="4 5">
    <name type="scientific">Williamsia serinedens</name>
    <dbReference type="NCBI Taxonomy" id="391736"/>
    <lineage>
        <taxon>Bacteria</taxon>
        <taxon>Bacillati</taxon>
        <taxon>Actinomycetota</taxon>
        <taxon>Actinomycetes</taxon>
        <taxon>Mycobacteriales</taxon>
        <taxon>Nocardiaceae</taxon>
        <taxon>Williamsia</taxon>
    </lineage>
</organism>
<dbReference type="InterPro" id="IPR050109">
    <property type="entry name" value="HTH-type_TetR-like_transc_reg"/>
</dbReference>
<dbReference type="SUPFAM" id="SSF46689">
    <property type="entry name" value="Homeodomain-like"/>
    <property type="match status" value="1"/>
</dbReference>
<protein>
    <submittedName>
        <fullName evidence="4">Transcriptional regulator, TetR family</fullName>
    </submittedName>
</protein>
<dbReference type="Pfam" id="PF00440">
    <property type="entry name" value="TetR_N"/>
    <property type="match status" value="1"/>
</dbReference>
<dbReference type="PRINTS" id="PR00455">
    <property type="entry name" value="HTHTETR"/>
</dbReference>
<dbReference type="InterPro" id="IPR009057">
    <property type="entry name" value="Homeodomain-like_sf"/>
</dbReference>
<reference evidence="4 5" key="1">
    <citation type="submission" date="2022-06" db="EMBL/GenBank/DDBJ databases">
        <title>Genomic Encyclopedia of Archaeal and Bacterial Type Strains, Phase II (KMG-II): from individual species to whole genera.</title>
        <authorList>
            <person name="Goeker M."/>
        </authorList>
    </citation>
    <scope>NUCLEOTIDE SEQUENCE [LARGE SCALE GENOMIC DNA]</scope>
    <source>
        <strain evidence="4 5">DSM 45037</strain>
    </source>
</reference>
<evidence type="ECO:0000256" key="1">
    <source>
        <dbReference type="ARBA" id="ARBA00023125"/>
    </source>
</evidence>
<dbReference type="Gene3D" id="1.10.357.10">
    <property type="entry name" value="Tetracycline Repressor, domain 2"/>
    <property type="match status" value="1"/>
</dbReference>
<dbReference type="PANTHER" id="PTHR30055">
    <property type="entry name" value="HTH-TYPE TRANSCRIPTIONAL REGULATOR RUTR"/>
    <property type="match status" value="1"/>
</dbReference>
<sequence>MLAAAAEVFAESGYDGASVVEIARRAHTSKPTIYKHFGDKAGLYRSCLESEIAVAREFLFDAYTRAESESIADEVTADVVAFFDYARERPHGFRLIVDDTHRGPGGESAQDFTDSVIDRIVRRLAARTGLDTSSTALRQIAAMLVGASVYSAREALLVSHADPAAASRLASDFMSGAVLHLAHPPSGDD</sequence>
<proteinExistence type="predicted"/>
<dbReference type="PROSITE" id="PS50977">
    <property type="entry name" value="HTH_TETR_2"/>
    <property type="match status" value="1"/>
</dbReference>
<comment type="caution">
    <text evidence="4">The sequence shown here is derived from an EMBL/GenBank/DDBJ whole genome shotgun (WGS) entry which is preliminary data.</text>
</comment>
<evidence type="ECO:0000313" key="4">
    <source>
        <dbReference type="EMBL" id="MCP2160227.1"/>
    </source>
</evidence>
<feature type="DNA-binding region" description="H-T-H motif" evidence="2">
    <location>
        <begin position="18"/>
        <end position="37"/>
    </location>
</feature>
<evidence type="ECO:0000313" key="5">
    <source>
        <dbReference type="Proteomes" id="UP001205740"/>
    </source>
</evidence>